<protein>
    <submittedName>
        <fullName evidence="1">Uncharacterized protein</fullName>
    </submittedName>
</protein>
<accession>A0ACC8XDL3</accession>
<gene>
    <name evidence="1" type="ORF">AN640_08395</name>
</gene>
<organism evidence="1 2">
    <name type="scientific">Candidatus Epulonipiscium fishelsonii</name>
    <dbReference type="NCBI Taxonomy" id="77094"/>
    <lineage>
        <taxon>Bacteria</taxon>
        <taxon>Bacillati</taxon>
        <taxon>Bacillota</taxon>
        <taxon>Clostridia</taxon>
        <taxon>Lachnospirales</taxon>
        <taxon>Lachnospiraceae</taxon>
        <taxon>Candidatus Epulonipiscium</taxon>
    </lineage>
</organism>
<keyword evidence="2" id="KW-1185">Reference proteome</keyword>
<dbReference type="EMBL" id="LJHD01000230">
    <property type="protein sequence ID" value="ONI40839.1"/>
    <property type="molecule type" value="Genomic_DNA"/>
</dbReference>
<proteinExistence type="predicted"/>
<sequence>MLNKIIESLIEYIPCNSTSEKIICEKFGTILSGVKSLEIFNIPIESYKIILKIKSDVKVRIVKSTEQNIQLLIYNPTDLHNLLLSEDRIKYLIELGYPKSYTLNSYIDILISKICEETTFPHEIGFFLGYTITDVLAYMGMDDSPYVKTLGWNMYGDTNESEKLYYKRKYVSQQIRLLLNY</sequence>
<comment type="caution">
    <text evidence="1">The sequence shown here is derived from an EMBL/GenBank/DDBJ whole genome shotgun (WGS) entry which is preliminary data.</text>
</comment>
<dbReference type="Proteomes" id="UP000188637">
    <property type="component" value="Unassembled WGS sequence"/>
</dbReference>
<evidence type="ECO:0000313" key="1">
    <source>
        <dbReference type="EMBL" id="ONI40839.1"/>
    </source>
</evidence>
<reference evidence="1" key="1">
    <citation type="submission" date="2016-08" db="EMBL/GenBank/DDBJ databases">
        <authorList>
            <person name="Ngugi D.K."/>
            <person name="Miyake S."/>
            <person name="Stingl U."/>
        </authorList>
    </citation>
    <scope>NUCLEOTIDE SEQUENCE</scope>
    <source>
        <strain evidence="1">SCG-D08WGA-EpuloA1</strain>
    </source>
</reference>
<name>A0ACC8XDL3_9FIRM</name>
<evidence type="ECO:0000313" key="2">
    <source>
        <dbReference type="Proteomes" id="UP000188637"/>
    </source>
</evidence>